<evidence type="ECO:0008006" key="3">
    <source>
        <dbReference type="Google" id="ProtNLM"/>
    </source>
</evidence>
<keyword evidence="2" id="KW-1185">Reference proteome</keyword>
<reference evidence="1" key="1">
    <citation type="submission" date="2021-02" db="EMBL/GenBank/DDBJ databases">
        <authorList>
            <person name="Nowell W R."/>
        </authorList>
    </citation>
    <scope>NUCLEOTIDE SEQUENCE</scope>
</reference>
<evidence type="ECO:0000313" key="1">
    <source>
        <dbReference type="EMBL" id="CAF1400508.1"/>
    </source>
</evidence>
<name>A0A815KV33_ADIRI</name>
<comment type="caution">
    <text evidence="1">The sequence shown here is derived from an EMBL/GenBank/DDBJ whole genome shotgun (WGS) entry which is preliminary data.</text>
</comment>
<proteinExistence type="predicted"/>
<dbReference type="EMBL" id="CAJNOR010003306">
    <property type="protein sequence ID" value="CAF1400508.1"/>
    <property type="molecule type" value="Genomic_DNA"/>
</dbReference>
<sequence length="704" mass="82184">MSETKSSQLITCLEDLSTELLMLIFDYLSSIEILVAFCNLNQRFSLIIYYYLQPGYRLTQLDLNHTDYSTYKLFLKDILPKFKSTITSFKVGSDYHYGQIDIFNRFQLLRLDSLTMLLIDSKTVVDILQMFLAYNRLQWFDRINLIIDEQIRGWDEEMPFCVQNIPVQKLQITGKAPYVFAQHLMSGCYSITHLTIHLKFDHDLLPLLYYLPNLIECNVQVDDRGRDISNDLSLLEPLSSLRQFKYDGLMPSIHLRRLVLEINQHIQHLSIYTQDYQWPFHASDTFSSDFFDCLRDLQIFHFYIRLITSDSFSNPTTYFNKTKFLIQRNFCQNIACVLSKDIGQIFSLPFAFDHFEIFEQTFFDEIQYADYEHSRLNYWHCVHHLTLHVNIYNPIFLKSIQETFVKLRSIDYQVPHFSLTPQDDELHQYHIRLNSVKKLIIRDSVKHGCHVPQPLFLLTLNLRELDIDHFYLMQILSMVSQQTHHRILATFARLQRIKIFALIFTTYKMQIYRTKLPFLDDLLRSMPKLVSLKLEHMNVTASMTASARPKECVDTRFFSQRAKDISLLNERMTPAIAKPSSSSEVRFQFSNRTYVPIAKGSSTSTGIGHGNTLPTDCRQNVSIGRGRTTVPLSSFVLQKDNLSPTKANMNSTPIFVMHDEVQFVRPYFGPRNSNENSPTSALTLHKRAVLLSALKEIESGLKTL</sequence>
<evidence type="ECO:0000313" key="2">
    <source>
        <dbReference type="Proteomes" id="UP000663828"/>
    </source>
</evidence>
<protein>
    <recommendedName>
        <fullName evidence="3">F-box domain-containing protein</fullName>
    </recommendedName>
</protein>
<organism evidence="1 2">
    <name type="scientific">Adineta ricciae</name>
    <name type="common">Rotifer</name>
    <dbReference type="NCBI Taxonomy" id="249248"/>
    <lineage>
        <taxon>Eukaryota</taxon>
        <taxon>Metazoa</taxon>
        <taxon>Spiralia</taxon>
        <taxon>Gnathifera</taxon>
        <taxon>Rotifera</taxon>
        <taxon>Eurotatoria</taxon>
        <taxon>Bdelloidea</taxon>
        <taxon>Adinetida</taxon>
        <taxon>Adinetidae</taxon>
        <taxon>Adineta</taxon>
    </lineage>
</organism>
<accession>A0A815KV33</accession>
<dbReference type="AlphaFoldDB" id="A0A815KV33"/>
<dbReference type="Proteomes" id="UP000663828">
    <property type="component" value="Unassembled WGS sequence"/>
</dbReference>
<gene>
    <name evidence="1" type="ORF">XAT740_LOCUS34109</name>
</gene>